<keyword evidence="7" id="KW-0677">Repeat</keyword>
<feature type="region of interest" description="Disordered" evidence="14">
    <location>
        <begin position="1"/>
        <end position="73"/>
    </location>
</feature>
<keyword evidence="6 12" id="KW-0812">Transmembrane</keyword>
<dbReference type="PANTHER" id="PTHR24089">
    <property type="entry name" value="SOLUTE CARRIER FAMILY 25"/>
    <property type="match status" value="1"/>
</dbReference>
<feature type="repeat" description="Solcar" evidence="12">
    <location>
        <begin position="140"/>
        <end position="231"/>
    </location>
</feature>
<evidence type="ECO:0000313" key="17">
    <source>
        <dbReference type="Proteomes" id="UP000002038"/>
    </source>
</evidence>
<dbReference type="InterPro" id="IPR018108">
    <property type="entry name" value="MCP_transmembrane"/>
</dbReference>
<dbReference type="RefSeq" id="XP_002626622.1">
    <property type="nucleotide sequence ID" value="XM_002626576.2"/>
</dbReference>
<keyword evidence="10" id="KW-0496">Mitochondrion</keyword>
<protein>
    <recommendedName>
        <fullName evidence="4">Mitochondrial thiamine pyrophosphate carrier 1</fullName>
    </recommendedName>
</protein>
<dbReference type="STRING" id="559298.A0A179UHK2"/>
<dbReference type="KEGG" id="bgh:BDBG_02799"/>
<feature type="compositionally biased region" description="Low complexity" evidence="14">
    <location>
        <begin position="1"/>
        <end position="43"/>
    </location>
</feature>
<evidence type="ECO:0000256" key="6">
    <source>
        <dbReference type="ARBA" id="ARBA00022692"/>
    </source>
</evidence>
<dbReference type="OrthoDB" id="270584at2759"/>
<evidence type="ECO:0000256" key="1">
    <source>
        <dbReference type="ARBA" id="ARBA00002238"/>
    </source>
</evidence>
<dbReference type="InterPro" id="IPR002167">
    <property type="entry name" value="GDC-like"/>
</dbReference>
<dbReference type="Gene3D" id="1.50.40.10">
    <property type="entry name" value="Mitochondrial carrier domain"/>
    <property type="match status" value="1"/>
</dbReference>
<keyword evidence="9 15" id="KW-1133">Transmembrane helix</keyword>
<dbReference type="PROSITE" id="PS50920">
    <property type="entry name" value="SOLCAR"/>
    <property type="match status" value="3"/>
</dbReference>
<evidence type="ECO:0000256" key="2">
    <source>
        <dbReference type="ARBA" id="ARBA00004448"/>
    </source>
</evidence>
<evidence type="ECO:0000256" key="15">
    <source>
        <dbReference type="SAM" id="Phobius"/>
    </source>
</evidence>
<organism evidence="16 17">
    <name type="scientific">Blastomyces gilchristii (strain SLH14081)</name>
    <name type="common">Blastomyces dermatitidis</name>
    <dbReference type="NCBI Taxonomy" id="559298"/>
    <lineage>
        <taxon>Eukaryota</taxon>
        <taxon>Fungi</taxon>
        <taxon>Dikarya</taxon>
        <taxon>Ascomycota</taxon>
        <taxon>Pezizomycotina</taxon>
        <taxon>Eurotiomycetes</taxon>
        <taxon>Eurotiomycetidae</taxon>
        <taxon>Onygenales</taxon>
        <taxon>Ajellomycetaceae</taxon>
        <taxon>Blastomyces</taxon>
    </lineage>
</organism>
<keyword evidence="8" id="KW-0999">Mitochondrion inner membrane</keyword>
<evidence type="ECO:0000256" key="9">
    <source>
        <dbReference type="ARBA" id="ARBA00022989"/>
    </source>
</evidence>
<dbReference type="EMBL" id="GG657451">
    <property type="protein sequence ID" value="OAT06617.1"/>
    <property type="molecule type" value="Genomic_DNA"/>
</dbReference>
<evidence type="ECO:0000256" key="3">
    <source>
        <dbReference type="ARBA" id="ARBA00006375"/>
    </source>
</evidence>
<dbReference type="Pfam" id="PF00153">
    <property type="entry name" value="Mito_carr"/>
    <property type="match status" value="3"/>
</dbReference>
<comment type="subcellular location">
    <subcellularLocation>
        <location evidence="2">Mitochondrion inner membrane</location>
        <topology evidence="2">Multi-pass membrane protein</topology>
    </subcellularLocation>
</comment>
<dbReference type="GO" id="GO:0055085">
    <property type="term" value="P:transmembrane transport"/>
    <property type="evidence" value="ECO:0007669"/>
    <property type="project" value="InterPro"/>
</dbReference>
<keyword evidence="11 12" id="KW-0472">Membrane</keyword>
<feature type="repeat" description="Solcar" evidence="12">
    <location>
        <begin position="395"/>
        <end position="483"/>
    </location>
</feature>
<evidence type="ECO:0000256" key="8">
    <source>
        <dbReference type="ARBA" id="ARBA00022792"/>
    </source>
</evidence>
<feature type="transmembrane region" description="Helical" evidence="15">
    <location>
        <begin position="455"/>
        <end position="477"/>
    </location>
</feature>
<evidence type="ECO:0000256" key="7">
    <source>
        <dbReference type="ARBA" id="ARBA00022737"/>
    </source>
</evidence>
<feature type="repeat" description="Solcar" evidence="12">
    <location>
        <begin position="239"/>
        <end position="360"/>
    </location>
</feature>
<dbReference type="SUPFAM" id="SSF103506">
    <property type="entry name" value="Mitochondrial carrier"/>
    <property type="match status" value="1"/>
</dbReference>
<dbReference type="GO" id="GO:0005743">
    <property type="term" value="C:mitochondrial inner membrane"/>
    <property type="evidence" value="ECO:0007669"/>
    <property type="project" value="UniProtKB-SubCell"/>
</dbReference>
<accession>A0A179UHK2</accession>
<dbReference type="PRINTS" id="PR00928">
    <property type="entry name" value="GRAVESDC"/>
</dbReference>
<evidence type="ECO:0000256" key="13">
    <source>
        <dbReference type="RuleBase" id="RU000488"/>
    </source>
</evidence>
<evidence type="ECO:0000256" key="4">
    <source>
        <dbReference type="ARBA" id="ARBA00021935"/>
    </source>
</evidence>
<evidence type="ECO:0000256" key="5">
    <source>
        <dbReference type="ARBA" id="ARBA00022448"/>
    </source>
</evidence>
<dbReference type="AlphaFoldDB" id="A0A179UHK2"/>
<evidence type="ECO:0000313" key="16">
    <source>
        <dbReference type="EMBL" id="OAT06617.1"/>
    </source>
</evidence>
<dbReference type="InterPro" id="IPR023395">
    <property type="entry name" value="MCP_dom_sf"/>
</dbReference>
<comment type="similarity">
    <text evidence="3 13">Belongs to the mitochondrial carrier (TC 2.A.29) family.</text>
</comment>
<evidence type="ECO:0000256" key="12">
    <source>
        <dbReference type="PROSITE-ProRule" id="PRU00282"/>
    </source>
</evidence>
<dbReference type="InterPro" id="IPR002067">
    <property type="entry name" value="MCP"/>
</dbReference>
<dbReference type="PRINTS" id="PR00926">
    <property type="entry name" value="MITOCARRIER"/>
</dbReference>
<evidence type="ECO:0000256" key="14">
    <source>
        <dbReference type="SAM" id="MobiDB-lite"/>
    </source>
</evidence>
<keyword evidence="5 13" id="KW-0813">Transport</keyword>
<comment type="function">
    <text evidence="1">Mitochondrial transporter that mediates uptake of thiamine pyrophosphate (ThPP) into mitochondria.</text>
</comment>
<evidence type="ECO:0000256" key="10">
    <source>
        <dbReference type="ARBA" id="ARBA00023128"/>
    </source>
</evidence>
<gene>
    <name evidence="16" type="ORF">BDBG_02799</name>
</gene>
<feature type="region of interest" description="Disordered" evidence="14">
    <location>
        <begin position="296"/>
        <end position="320"/>
    </location>
</feature>
<sequence>MQQSHPTSQTHTHTTHTQAHAPSSSSSPPKLSPATTPITTATSQFYNLSAGDSAPPLHGAGRGGITGTESGSPMDLRMEMVKVKENASTLPPASVCPTDHENIEPLDAGVGEGRQGGGADARAHIAANADVKALDKRSLDYILKSGLAGGLAGCAAKTVVGPLDRVKILFQTSNPQFAKYSTGWFGVVSAMKDINSHEGVRGLFKGHSATLLRIFPYAAIKFLAYEQIRAVVIPSRDRETPFRRLISGSTAGLTSVFFTYPLEVMRVRLAFETKHNVRSSLRRICRQIYNENRPGTVSATATAASTSTSSKPLTPPTSCLPSKPPRYGLSNFYRGFSPTLLGMLPYAGVSFLTHDTVGDWLRHPKLAAYTTIPHSDKPPASSPASAPQPYKRVQLTAPAELLSGALAGLVSQTSSYPLEVIRRRMQVAGAVGDGHRVGIAETGKRIFAEKGFRGFWVGLTIGYMKVVPMVAVSFFVYERSKWWLGI</sequence>
<proteinExistence type="inferred from homology"/>
<reference evidence="17" key="1">
    <citation type="journal article" date="2015" name="PLoS Genet.">
        <title>The dynamic genome and transcriptome of the human fungal pathogen Blastomyces and close relative Emmonsia.</title>
        <authorList>
            <person name="Munoz J.F."/>
            <person name="Gauthier G.M."/>
            <person name="Desjardins C.A."/>
            <person name="Gallo J.E."/>
            <person name="Holder J."/>
            <person name="Sullivan T.D."/>
            <person name="Marty A.J."/>
            <person name="Carmen J.C."/>
            <person name="Chen Z."/>
            <person name="Ding L."/>
            <person name="Gujja S."/>
            <person name="Magrini V."/>
            <person name="Misas E."/>
            <person name="Mitreva M."/>
            <person name="Priest M."/>
            <person name="Saif S."/>
            <person name="Whiston E.A."/>
            <person name="Young S."/>
            <person name="Zeng Q."/>
            <person name="Goldman W.E."/>
            <person name="Mardis E.R."/>
            <person name="Taylor J.W."/>
            <person name="McEwen J.G."/>
            <person name="Clay O.K."/>
            <person name="Klein B.S."/>
            <person name="Cuomo C.A."/>
        </authorList>
    </citation>
    <scope>NUCLEOTIDE SEQUENCE [LARGE SCALE GENOMIC DNA]</scope>
    <source>
        <strain evidence="17">SLH14081</strain>
    </source>
</reference>
<dbReference type="GeneID" id="8510060"/>
<dbReference type="Proteomes" id="UP000002038">
    <property type="component" value="Unassembled WGS sequence"/>
</dbReference>
<keyword evidence="17" id="KW-1185">Reference proteome</keyword>
<name>A0A179UHK2_BLAGS</name>
<evidence type="ECO:0000256" key="11">
    <source>
        <dbReference type="ARBA" id="ARBA00023136"/>
    </source>
</evidence>
<dbReference type="VEuPathDB" id="FungiDB:BDBG_02799"/>